<feature type="compositionally biased region" description="Polar residues" evidence="1">
    <location>
        <begin position="304"/>
        <end position="363"/>
    </location>
</feature>
<feature type="region of interest" description="Disordered" evidence="1">
    <location>
        <begin position="300"/>
        <end position="363"/>
    </location>
</feature>
<feature type="compositionally biased region" description="Low complexity" evidence="1">
    <location>
        <begin position="504"/>
        <end position="519"/>
    </location>
</feature>
<dbReference type="PANTHER" id="PTHR10412">
    <property type="entry name" value="MANNOSYL-OLIGOSACCHARIDE GLUCOSIDASE"/>
    <property type="match status" value="1"/>
</dbReference>
<feature type="compositionally biased region" description="Basic and acidic residues" evidence="1">
    <location>
        <begin position="212"/>
        <end position="247"/>
    </location>
</feature>
<feature type="compositionally biased region" description="Polar residues" evidence="1">
    <location>
        <begin position="473"/>
        <end position="491"/>
    </location>
</feature>
<dbReference type="SMART" id="SM00324">
    <property type="entry name" value="RhoGAP"/>
    <property type="match status" value="1"/>
</dbReference>
<reference evidence="3 4" key="1">
    <citation type="journal article" date="2024" name="J Genomics">
        <title>Draft genome sequencing and assembly of Favolaschia claudopus CIRM-BRFM 2984 isolated from oak limbs.</title>
        <authorList>
            <person name="Navarro D."/>
            <person name="Drula E."/>
            <person name="Chaduli D."/>
            <person name="Cazenave R."/>
            <person name="Ahrendt S."/>
            <person name="Wang J."/>
            <person name="Lipzen A."/>
            <person name="Daum C."/>
            <person name="Barry K."/>
            <person name="Grigoriev I.V."/>
            <person name="Favel A."/>
            <person name="Rosso M.N."/>
            <person name="Martin F."/>
        </authorList>
    </citation>
    <scope>NUCLEOTIDE SEQUENCE [LARGE SCALE GENOMIC DNA]</scope>
    <source>
        <strain evidence="3 4">CIRM-BRFM 2984</strain>
    </source>
</reference>
<dbReference type="SUPFAM" id="SSF48208">
    <property type="entry name" value="Six-hairpin glycosidases"/>
    <property type="match status" value="1"/>
</dbReference>
<feature type="region of interest" description="Disordered" evidence="1">
    <location>
        <begin position="212"/>
        <end position="286"/>
    </location>
</feature>
<dbReference type="InterPro" id="IPR000198">
    <property type="entry name" value="RhoGAP_dom"/>
</dbReference>
<feature type="compositionally biased region" description="Basic and acidic residues" evidence="1">
    <location>
        <begin position="1146"/>
        <end position="1156"/>
    </location>
</feature>
<feature type="region of interest" description="Disordered" evidence="1">
    <location>
        <begin position="693"/>
        <end position="731"/>
    </location>
</feature>
<feature type="compositionally biased region" description="Polar residues" evidence="1">
    <location>
        <begin position="919"/>
        <end position="928"/>
    </location>
</feature>
<feature type="compositionally biased region" description="Low complexity" evidence="1">
    <location>
        <begin position="701"/>
        <end position="718"/>
    </location>
</feature>
<dbReference type="Pfam" id="PF00620">
    <property type="entry name" value="RhoGAP"/>
    <property type="match status" value="2"/>
</dbReference>
<sequence>MPSPSSPSRPGVASATSSLSSTSSAGFSSSAASDSSQSDNASSDHDHAAASLHQPAGKYTAPSAHSSSQAHVMGQNESKASLVNSPSSPKQNGFYVAAATGSKLKRAFAARRKKSEDIAAVGGQSHAASRQKGPRQLTLQVAQAFSGKKPKEGLSPIPPTPPPKPSSMQVSKRPIPPPPPIPTSSLPSRGSIMPITPGVSSAVNFMIKQEEAKAAAEWEKLRAREKEKGQDQEADKSETKETWRRSDATITQQRPGAATATRASRPVSTAESLQSTHTVVPVNKRLSALVTDADFGMAEEDEANSSNYKSSPTASVRSTKPRSMSLNTGTSHPFNSSGSPPMSPKLSSETAPPMSPSISVRETPTLTKAAANGIIAPSSSGLQSTGNNIRGRLAAWTATNNSTHSSSVPRPEAPAPAVHRQPAVSTGFSPAAGFAKRAVEKMGRAWGGFSSASKDSGYSSSSSASTAPSSYSNVDYSLARTNSNNNGQSSGKAPKHRRTPNAPSSNWSINSSNQSSSISDMEAFAPPVGPILGQRLRGPLRVTMGGTSVGNVVFGGRLKVVVNETSVTTGGRRGRDVEAAGNQREVSLPLLRQLECRKLPALVVRCAQHILIWGVQEEGLFRVSGRPSHTSKLRSEFDTGADWDMTECTPGDLDPHAVASVFKAFLRELPEPILTQGLIPYFEAALVQESTLNEQDKASRPKGPVGPSLPSGPKSGGPQMRKPPSLSTLAMPNFNSIRPPSQTLRDALKSLIAQLPVENRDLLRTVTELIQATAKNSRETKMPLSNLLLVFCPSLNMNPPLLRVLCEAEGIWGDDHTEESESDVPDVVDIKRESVLDIRAPEAPSPASDSESEVSVHVPKSIPSPTESLRPRSPGARTQRMHPAAMYLDHDDSNDESSLLQVSRMLADDAVPSHPQLDDFSSVSTSEDTSLETRLDAPSPLLSSSAESLATPSSGPSLERLPFVEGKDYDGPESPLIIADPADSSPYNRPPRRPDISGPLGSPVQFPTIAGTSPVTPLSSTRPIPTLSLPSLTPANFSPKSDHSSPSGSAPSSPIRRLKKPSLQLLFSKRSASPLTPSPSGGLPFISGPYLQSSKASSETSLSTPLTAVTAPEGSSLNLPPVLDTPIESSSLRLNLGIEDSPEIARGESKHGRVVDDESPEPESPLPVLGQTPIADWYKAPSSSSLAVNHLRPNPTRKVSKASISSTASSNRLGILDPDDDEENWTQIYSTYYRFQLRLNRLFGRTTNDPETTQERDPGLTINIPKPPAAPIQPPKLQKPASSFPNDLAERDRKTYCERLAEKLGSKYNGAERYRLAQDEKKERHWKRWGPYLSDRQWATVREDYSGNGDAWSHFPHEHARSRAYRWGEDGIAGISDNHQRLCFGLSLWNGQDPILKERLFGVTGHQGNHGEDVKELYYYLDSTPTHSYMKFLYKYPQRRYPYEDLVTENQNRNRDVAEYEILDSDAFQDDKYWDVFVEYAKEEDDPDNLYIRITAYNRGPDPATLHIIPQLWFPNTWSWVTEKPPMPSMSASVRSDINYVSVKHPSLGKTHLFCLPSPPPVSSKGMFPSDQENDSIEPDLLFTENNTNFSRLYGGTNETPYVKDAFHDHIIPSHRPPPSEAPEDLFSQRIRSRTASSFGGGSSQESEEGPCTPFPPTAHFVNPERTGTKSAAHYVFGDVPGQGGCAVVRMKLTPLSPKKDPSLTDEMLFDDAVESRRQESDEFYSSLVFGPISQDLQQIMRQALGGMLWTKQFYQFIQKEWIEGDPAQPAPPPERKNVRNKEWRHMHIADILSMPDKWEYPFFAAWDTAFHCIPLAVVDPAFAKKQLDLLTREWYMKPDGQIPAYEWNFGDVNPPVHAWATFRVFKIERRFHGKEDLGFLERVFQKLLLNFTWWVNRKDQGGHGVFEGGFLGLDNIGAFNRSEPLPTGGELRQADGTAWMAFYCLNMYDFLGVWLVALKLDRLNMALELAKHNAVYEDIASKFFEHFIFIADAMTYKVGDNEISLWNEQDGMYYDAIHFGPGNSMQLPVHSLVGLIPLYATLVLEPSTLNRFPGFKKRVEWFLDHRPEVSARNMANMKVGGKEQRRLMALADKDRLVKILEKMLDEDEFLSEHGIRSLSKLHKEHPWGMDVNGQRYEVGYWPGDSRSGMFGGNSNWRGPIWLATNFLLIESLQRFYQYYGDDLQVECPTGSGDYMNLASVAEEIQHRIIHIFGRDMEGRRAANGGNPKLDHDPHFRDYVWFYEFFHGDDGRGLGASHQTGWSGLVAYHILQSGVHCRLPKTPRTPRAIVKHYFDETIDSRSEFGDEAKSAFSVMSAFDANTLGDISPDAL</sequence>
<gene>
    <name evidence="3" type="ORF">R3P38DRAFT_3341622</name>
</gene>
<feature type="compositionally biased region" description="Low complexity" evidence="1">
    <location>
        <begin position="1071"/>
        <end position="1084"/>
    </location>
</feature>
<dbReference type="InterPro" id="IPR008928">
    <property type="entry name" value="6-hairpin_glycosidase_sf"/>
</dbReference>
<feature type="compositionally biased region" description="Low complexity" evidence="1">
    <location>
        <begin position="450"/>
        <end position="472"/>
    </location>
</feature>
<evidence type="ECO:0000256" key="1">
    <source>
        <dbReference type="SAM" id="MobiDB-lite"/>
    </source>
</evidence>
<feature type="region of interest" description="Disordered" evidence="1">
    <location>
        <begin position="841"/>
        <end position="879"/>
    </location>
</feature>
<dbReference type="Gene3D" id="1.10.555.10">
    <property type="entry name" value="Rho GTPase activation protein"/>
    <property type="match status" value="1"/>
</dbReference>
<evidence type="ECO:0000313" key="3">
    <source>
        <dbReference type="EMBL" id="KAK7057220.1"/>
    </source>
</evidence>
<accession>A0AAW0E298</accession>
<feature type="compositionally biased region" description="Polar residues" evidence="1">
    <location>
        <begin position="63"/>
        <end position="91"/>
    </location>
</feature>
<feature type="region of interest" description="Disordered" evidence="1">
    <location>
        <begin position="1"/>
        <end position="94"/>
    </location>
</feature>
<proteinExistence type="predicted"/>
<dbReference type="SUPFAM" id="SSF48350">
    <property type="entry name" value="GTPase activation domain, GAP"/>
    <property type="match status" value="1"/>
</dbReference>
<dbReference type="InterPro" id="IPR008936">
    <property type="entry name" value="Rho_GTPase_activation_prot"/>
</dbReference>
<feature type="compositionally biased region" description="Polar residues" evidence="1">
    <location>
        <begin position="266"/>
        <end position="278"/>
    </location>
</feature>
<evidence type="ECO:0000259" key="2">
    <source>
        <dbReference type="PROSITE" id="PS50238"/>
    </source>
</evidence>
<dbReference type="GO" id="GO:0007165">
    <property type="term" value="P:signal transduction"/>
    <property type="evidence" value="ECO:0007669"/>
    <property type="project" value="InterPro"/>
</dbReference>
<dbReference type="GO" id="GO:0004573">
    <property type="term" value="F:Glc3Man9GlcNAc2 oligosaccharide glucosidase activity"/>
    <property type="evidence" value="ECO:0007669"/>
    <property type="project" value="InterPro"/>
</dbReference>
<evidence type="ECO:0000313" key="4">
    <source>
        <dbReference type="Proteomes" id="UP001362999"/>
    </source>
</evidence>
<feature type="region of interest" description="Disordered" evidence="1">
    <location>
        <begin position="1146"/>
        <end position="1169"/>
    </location>
</feature>
<feature type="domain" description="Rho-GAP" evidence="2">
    <location>
        <begin position="586"/>
        <end position="835"/>
    </location>
</feature>
<feature type="region of interest" description="Disordered" evidence="1">
    <location>
        <begin position="107"/>
        <end position="193"/>
    </location>
</feature>
<feature type="compositionally biased region" description="Low complexity" evidence="1">
    <location>
        <begin position="937"/>
        <end position="954"/>
    </location>
</feature>
<feature type="compositionally biased region" description="Low complexity" evidence="1">
    <location>
        <begin position="841"/>
        <end position="856"/>
    </location>
</feature>
<dbReference type="Gene3D" id="1.50.10.10">
    <property type="match status" value="1"/>
</dbReference>
<feature type="region of interest" description="Disordered" evidence="1">
    <location>
        <begin position="450"/>
        <end position="522"/>
    </location>
</feature>
<keyword evidence="4" id="KW-1185">Reference proteome</keyword>
<name>A0AAW0E298_9AGAR</name>
<dbReference type="InterPro" id="IPR054491">
    <property type="entry name" value="MGH1-like_GH"/>
</dbReference>
<dbReference type="EMBL" id="JAWWNJ010000004">
    <property type="protein sequence ID" value="KAK7057220.1"/>
    <property type="molecule type" value="Genomic_DNA"/>
</dbReference>
<feature type="compositionally biased region" description="Low complexity" evidence="1">
    <location>
        <begin position="1044"/>
        <end position="1054"/>
    </location>
</feature>
<feature type="compositionally biased region" description="Pro residues" evidence="1">
    <location>
        <begin position="156"/>
        <end position="165"/>
    </location>
</feature>
<feature type="region of interest" description="Disordered" evidence="1">
    <location>
        <begin position="400"/>
        <end position="426"/>
    </location>
</feature>
<protein>
    <recommendedName>
        <fullName evidence="2">Rho-GAP domain-containing protein</fullName>
    </recommendedName>
</protein>
<feature type="compositionally biased region" description="Low complexity" evidence="1">
    <location>
        <begin position="13"/>
        <end position="41"/>
    </location>
</feature>
<comment type="caution">
    <text evidence="3">The sequence shown here is derived from an EMBL/GenBank/DDBJ whole genome shotgun (WGS) entry which is preliminary data.</text>
</comment>
<dbReference type="Proteomes" id="UP001362999">
    <property type="component" value="Unassembled WGS sequence"/>
</dbReference>
<feature type="region of interest" description="Disordered" evidence="1">
    <location>
        <begin position="911"/>
        <end position="1123"/>
    </location>
</feature>
<dbReference type="PANTHER" id="PTHR10412:SF10">
    <property type="entry name" value="GLYCOSYL HYDROLASE FAMILY 63 C-TERMINAL DOMAIN-CONTAINING PROTEIN"/>
    <property type="match status" value="1"/>
</dbReference>
<dbReference type="InterPro" id="IPR012341">
    <property type="entry name" value="6hp_glycosidase-like_sf"/>
</dbReference>
<dbReference type="InterPro" id="IPR004888">
    <property type="entry name" value="Glycoside_hydrolase_63"/>
</dbReference>
<dbReference type="Pfam" id="PF22422">
    <property type="entry name" value="MGH1-like_GH"/>
    <property type="match status" value="1"/>
</dbReference>
<dbReference type="CDD" id="cd00159">
    <property type="entry name" value="RhoGAP"/>
    <property type="match status" value="1"/>
</dbReference>
<organism evidence="3 4">
    <name type="scientific">Favolaschia claudopus</name>
    <dbReference type="NCBI Taxonomy" id="2862362"/>
    <lineage>
        <taxon>Eukaryota</taxon>
        <taxon>Fungi</taxon>
        <taxon>Dikarya</taxon>
        <taxon>Basidiomycota</taxon>
        <taxon>Agaricomycotina</taxon>
        <taxon>Agaricomycetes</taxon>
        <taxon>Agaricomycetidae</taxon>
        <taxon>Agaricales</taxon>
        <taxon>Marasmiineae</taxon>
        <taxon>Mycenaceae</taxon>
        <taxon>Favolaschia</taxon>
    </lineage>
</organism>
<feature type="region of interest" description="Disordered" evidence="1">
    <location>
        <begin position="1635"/>
        <end position="1664"/>
    </location>
</feature>
<dbReference type="PROSITE" id="PS50238">
    <property type="entry name" value="RHOGAP"/>
    <property type="match status" value="1"/>
</dbReference>
<dbReference type="GO" id="GO:0009311">
    <property type="term" value="P:oligosaccharide metabolic process"/>
    <property type="evidence" value="ECO:0007669"/>
    <property type="project" value="InterPro"/>
</dbReference>
<feature type="compositionally biased region" description="Low complexity" evidence="1">
    <location>
        <begin position="1093"/>
        <end position="1103"/>
    </location>
</feature>
<feature type="compositionally biased region" description="Low complexity" evidence="1">
    <location>
        <begin position="1016"/>
        <end position="1034"/>
    </location>
</feature>